<dbReference type="Proteomes" id="UP000569914">
    <property type="component" value="Unassembled WGS sequence"/>
</dbReference>
<evidence type="ECO:0000313" key="4">
    <source>
        <dbReference type="Proteomes" id="UP000569914"/>
    </source>
</evidence>
<dbReference type="AlphaFoldDB" id="A0A7Y9LEP2"/>
<dbReference type="InterPro" id="IPR051916">
    <property type="entry name" value="GPI-anchor_lipid_remodeler"/>
</dbReference>
<feature type="domain" description="Endonuclease/exonuclease/phosphatase" evidence="2">
    <location>
        <begin position="35"/>
        <end position="260"/>
    </location>
</feature>
<dbReference type="InterPro" id="IPR005135">
    <property type="entry name" value="Endo/exonuclease/phosphatase"/>
</dbReference>
<protein>
    <submittedName>
        <fullName evidence="3">Endonuclease/exonuclease/phosphatase family metal-dependent hydrolase</fullName>
    </submittedName>
</protein>
<evidence type="ECO:0000259" key="2">
    <source>
        <dbReference type="Pfam" id="PF03372"/>
    </source>
</evidence>
<dbReference type="EMBL" id="JACCBU010000001">
    <property type="protein sequence ID" value="NYE73246.1"/>
    <property type="molecule type" value="Genomic_DNA"/>
</dbReference>
<keyword evidence="4" id="KW-1185">Reference proteome</keyword>
<proteinExistence type="predicted"/>
<accession>A0A7Y9LEP2</accession>
<dbReference type="GO" id="GO:0004519">
    <property type="term" value="F:endonuclease activity"/>
    <property type="evidence" value="ECO:0007669"/>
    <property type="project" value="UniProtKB-KW"/>
</dbReference>
<feature type="chain" id="PRO_5030950294" evidence="1">
    <location>
        <begin position="25"/>
        <end position="273"/>
    </location>
</feature>
<evidence type="ECO:0000313" key="3">
    <source>
        <dbReference type="EMBL" id="NYE73246.1"/>
    </source>
</evidence>
<dbReference type="RefSeq" id="WP_179754600.1">
    <property type="nucleotide sequence ID" value="NZ_JACCBU010000001.1"/>
</dbReference>
<evidence type="ECO:0000256" key="1">
    <source>
        <dbReference type="SAM" id="SignalP"/>
    </source>
</evidence>
<comment type="caution">
    <text evidence="3">The sequence shown here is derived from an EMBL/GenBank/DDBJ whole genome shotgun (WGS) entry which is preliminary data.</text>
</comment>
<keyword evidence="3" id="KW-0269">Exonuclease</keyword>
<keyword evidence="3" id="KW-0540">Nuclease</keyword>
<keyword evidence="1" id="KW-0732">Signal</keyword>
<dbReference type="Pfam" id="PF03372">
    <property type="entry name" value="Exo_endo_phos"/>
    <property type="match status" value="1"/>
</dbReference>
<dbReference type="GO" id="GO:0006506">
    <property type="term" value="P:GPI anchor biosynthetic process"/>
    <property type="evidence" value="ECO:0007669"/>
    <property type="project" value="TreeGrafter"/>
</dbReference>
<dbReference type="GO" id="GO:0016020">
    <property type="term" value="C:membrane"/>
    <property type="evidence" value="ECO:0007669"/>
    <property type="project" value="GOC"/>
</dbReference>
<sequence>MRRSLRIALAFLAALFLIPATASADDGRDHDIDVISYNIHHGRGVDGVLDLERIARLIEDSGADVVALQEVDRHFGDRSDWVDQPAWFADRLRMHVSYGANLDLEPLTPGAPRRQYGTALLSRFPIVESSNTYLPKYPGQEQRGLLQATLAVHGQSVRVANTHLTHNNNAERQEQADAVRQLLSGSRRPTVLAGDLNARPDVPEIKTLTAVLRDGWVGAGAGPGYTYPVAAPASRIDYLLHSGNVITRSIEVPHSPASDHLPVVARMRVPAGA</sequence>
<dbReference type="PANTHER" id="PTHR14859:SF15">
    <property type="entry name" value="ENDONUCLEASE_EXONUCLEASE_PHOSPHATASE DOMAIN-CONTAINING PROTEIN"/>
    <property type="match status" value="1"/>
</dbReference>
<dbReference type="Gene3D" id="3.60.10.10">
    <property type="entry name" value="Endonuclease/exonuclease/phosphatase"/>
    <property type="match status" value="1"/>
</dbReference>
<reference evidence="3 4" key="1">
    <citation type="submission" date="2020-07" db="EMBL/GenBank/DDBJ databases">
        <title>Sequencing the genomes of 1000 actinobacteria strains.</title>
        <authorList>
            <person name="Klenk H.-P."/>
        </authorList>
    </citation>
    <scope>NUCLEOTIDE SEQUENCE [LARGE SCALE GENOMIC DNA]</scope>
    <source>
        <strain evidence="3 4">DSM 22083</strain>
    </source>
</reference>
<dbReference type="SUPFAM" id="SSF56219">
    <property type="entry name" value="DNase I-like"/>
    <property type="match status" value="1"/>
</dbReference>
<feature type="signal peptide" evidence="1">
    <location>
        <begin position="1"/>
        <end position="24"/>
    </location>
</feature>
<keyword evidence="3" id="KW-0255">Endonuclease</keyword>
<organism evidence="3 4">
    <name type="scientific">Microlunatus parietis</name>
    <dbReference type="NCBI Taxonomy" id="682979"/>
    <lineage>
        <taxon>Bacteria</taxon>
        <taxon>Bacillati</taxon>
        <taxon>Actinomycetota</taxon>
        <taxon>Actinomycetes</taxon>
        <taxon>Propionibacteriales</taxon>
        <taxon>Propionibacteriaceae</taxon>
        <taxon>Microlunatus</taxon>
    </lineage>
</organism>
<name>A0A7Y9LEP2_9ACTN</name>
<dbReference type="GO" id="GO:0004527">
    <property type="term" value="F:exonuclease activity"/>
    <property type="evidence" value="ECO:0007669"/>
    <property type="project" value="UniProtKB-KW"/>
</dbReference>
<gene>
    <name evidence="3" type="ORF">BKA15_004575</name>
</gene>
<keyword evidence="3" id="KW-0378">Hydrolase</keyword>
<dbReference type="PANTHER" id="PTHR14859">
    <property type="entry name" value="CALCOFLUOR WHITE HYPERSENSITIVE PROTEIN PRECURSOR"/>
    <property type="match status" value="1"/>
</dbReference>
<dbReference type="InterPro" id="IPR036691">
    <property type="entry name" value="Endo/exonu/phosph_ase_sf"/>
</dbReference>